<feature type="domain" description="Ketopantoate reductase N-terminal" evidence="11">
    <location>
        <begin position="23"/>
        <end position="168"/>
    </location>
</feature>
<reference evidence="13 14" key="1">
    <citation type="submission" date="2017-01" db="EMBL/GenBank/DDBJ databases">
        <title>Genome Sequencing of a Marine Spirillum, Oceanospirillum multiglobuliferum ATCC 33336, from Japan.</title>
        <authorList>
            <person name="Carney J.G."/>
            <person name="Trachtenberg A.M."/>
            <person name="Rheaume B.A."/>
            <person name="Linnane J.D."/>
            <person name="Pitts N.L."/>
            <person name="Mykles D.L."/>
            <person name="Maclea K.S."/>
        </authorList>
    </citation>
    <scope>NUCLEOTIDE SEQUENCE [LARGE SCALE GENOMIC DNA]</scope>
    <source>
        <strain evidence="13 14">ATCC 33336</strain>
    </source>
</reference>
<gene>
    <name evidence="13" type="ORF">BTE48_06525</name>
</gene>
<dbReference type="NCBIfam" id="TIGR00745">
    <property type="entry name" value="apbA_panE"/>
    <property type="match status" value="1"/>
</dbReference>
<evidence type="ECO:0000256" key="5">
    <source>
        <dbReference type="ARBA" id="ARBA00022655"/>
    </source>
</evidence>
<dbReference type="SUPFAM" id="SSF48179">
    <property type="entry name" value="6-phosphogluconate dehydrogenase C-terminal domain-like"/>
    <property type="match status" value="1"/>
</dbReference>
<dbReference type="RefSeq" id="WP_078744646.1">
    <property type="nucleotide sequence ID" value="NZ_FUXG01000005.1"/>
</dbReference>
<comment type="function">
    <text evidence="10">Catalyzes the NADPH-dependent reduction of ketopantoate into pantoic acid.</text>
</comment>
<dbReference type="GO" id="GO:0008677">
    <property type="term" value="F:2-dehydropantoate 2-reductase activity"/>
    <property type="evidence" value="ECO:0007669"/>
    <property type="project" value="UniProtKB-EC"/>
</dbReference>
<evidence type="ECO:0000256" key="6">
    <source>
        <dbReference type="ARBA" id="ARBA00022857"/>
    </source>
</evidence>
<evidence type="ECO:0000256" key="8">
    <source>
        <dbReference type="ARBA" id="ARBA00032024"/>
    </source>
</evidence>
<dbReference type="STRING" id="64969.SAMN02745127_01016"/>
<dbReference type="AlphaFoldDB" id="A0A1T4N5Y2"/>
<evidence type="ECO:0000313" key="14">
    <source>
        <dbReference type="Proteomes" id="UP000191418"/>
    </source>
</evidence>
<dbReference type="InterPro" id="IPR036291">
    <property type="entry name" value="NAD(P)-bd_dom_sf"/>
</dbReference>
<evidence type="ECO:0000256" key="7">
    <source>
        <dbReference type="ARBA" id="ARBA00023002"/>
    </source>
</evidence>
<dbReference type="GO" id="GO:0050661">
    <property type="term" value="F:NADP binding"/>
    <property type="evidence" value="ECO:0007669"/>
    <property type="project" value="TreeGrafter"/>
</dbReference>
<dbReference type="EC" id="1.1.1.169" evidence="3 10"/>
<dbReference type="Pfam" id="PF08546">
    <property type="entry name" value="ApbA_C"/>
    <property type="match status" value="1"/>
</dbReference>
<evidence type="ECO:0000256" key="2">
    <source>
        <dbReference type="ARBA" id="ARBA00007870"/>
    </source>
</evidence>
<dbReference type="Gene3D" id="3.40.50.720">
    <property type="entry name" value="NAD(P)-binding Rossmann-like Domain"/>
    <property type="match status" value="1"/>
</dbReference>
<organism evidence="13 14">
    <name type="scientific">Oceanospirillum multiglobuliferum</name>
    <dbReference type="NCBI Taxonomy" id="64969"/>
    <lineage>
        <taxon>Bacteria</taxon>
        <taxon>Pseudomonadati</taxon>
        <taxon>Pseudomonadota</taxon>
        <taxon>Gammaproteobacteria</taxon>
        <taxon>Oceanospirillales</taxon>
        <taxon>Oceanospirillaceae</taxon>
        <taxon>Oceanospirillum</taxon>
    </lineage>
</organism>
<dbReference type="InterPro" id="IPR008927">
    <property type="entry name" value="6-PGluconate_DH-like_C_sf"/>
</dbReference>
<dbReference type="GO" id="GO:0005737">
    <property type="term" value="C:cytoplasm"/>
    <property type="evidence" value="ECO:0007669"/>
    <property type="project" value="TreeGrafter"/>
</dbReference>
<dbReference type="SUPFAM" id="SSF51735">
    <property type="entry name" value="NAD(P)-binding Rossmann-fold domains"/>
    <property type="match status" value="1"/>
</dbReference>
<evidence type="ECO:0000256" key="4">
    <source>
        <dbReference type="ARBA" id="ARBA00019465"/>
    </source>
</evidence>
<evidence type="ECO:0000256" key="9">
    <source>
        <dbReference type="ARBA" id="ARBA00048793"/>
    </source>
</evidence>
<dbReference type="InterPro" id="IPR050838">
    <property type="entry name" value="Ketopantoate_reductase"/>
</dbReference>
<dbReference type="EMBL" id="MTSM01000006">
    <property type="protein sequence ID" value="OPX55850.1"/>
    <property type="molecule type" value="Genomic_DNA"/>
</dbReference>
<dbReference type="OrthoDB" id="6530772at2"/>
<sequence length="321" mass="34645">MTAPHQTLPLNPSTTQDSIPCWSILGAGSLGSLWAGYLSLSGYAVQLLVRRLALSDQTRSITPYQGERLSYPAQVSDIQSCADRSIQQLIVATKAPDALPALNAIRPKLADQATIVLLQNGMGAQQTIAAQFEQYAVLAACITDGAYLENSQHVIHAGKGLTRIGGLNQKGQAVEQQIAEQLQKTALQVELSQPIEQVLWNKLAINIAINGLTAVHQCLNGALAEPDKNQQVLQLCLETEKVMRALGLTVPEQGLFALANQVIAGTAANRSSMLQDTQKGQPTEIEFINGYLLRQAQHLGIDVPYNAALTAEVLQRFHQAR</sequence>
<keyword evidence="7 10" id="KW-0560">Oxidoreductase</keyword>
<protein>
    <recommendedName>
        <fullName evidence="4 10">2-dehydropantoate 2-reductase</fullName>
        <ecNumber evidence="3 10">1.1.1.169</ecNumber>
    </recommendedName>
    <alternativeName>
        <fullName evidence="8 10">Ketopantoate reductase</fullName>
    </alternativeName>
</protein>
<keyword evidence="14" id="KW-1185">Reference proteome</keyword>
<dbReference type="Proteomes" id="UP000191418">
    <property type="component" value="Unassembled WGS sequence"/>
</dbReference>
<comment type="pathway">
    <text evidence="1 10">Cofactor biosynthesis; (R)-pantothenate biosynthesis; (R)-pantoate from 3-methyl-2-oxobutanoate: step 2/2.</text>
</comment>
<feature type="domain" description="Ketopantoate reductase C-terminal" evidence="12">
    <location>
        <begin position="195"/>
        <end position="313"/>
    </location>
</feature>
<dbReference type="InterPro" id="IPR003710">
    <property type="entry name" value="ApbA"/>
</dbReference>
<dbReference type="GO" id="GO:0015940">
    <property type="term" value="P:pantothenate biosynthetic process"/>
    <property type="evidence" value="ECO:0007669"/>
    <property type="project" value="UniProtKB-UniPathway"/>
</dbReference>
<dbReference type="InterPro" id="IPR013752">
    <property type="entry name" value="KPA_reductase"/>
</dbReference>
<dbReference type="Gene3D" id="1.10.1040.10">
    <property type="entry name" value="N-(1-d-carboxylethyl)-l-norvaline Dehydrogenase, domain 2"/>
    <property type="match status" value="1"/>
</dbReference>
<accession>A0A1T4N5Y2</accession>
<evidence type="ECO:0000256" key="1">
    <source>
        <dbReference type="ARBA" id="ARBA00004994"/>
    </source>
</evidence>
<evidence type="ECO:0000313" key="13">
    <source>
        <dbReference type="EMBL" id="OPX55850.1"/>
    </source>
</evidence>
<comment type="caution">
    <text evidence="13">The sequence shown here is derived from an EMBL/GenBank/DDBJ whole genome shotgun (WGS) entry which is preliminary data.</text>
</comment>
<dbReference type="UniPathway" id="UPA00028">
    <property type="reaction ID" value="UER00004"/>
</dbReference>
<dbReference type="PANTHER" id="PTHR43765:SF2">
    <property type="entry name" value="2-DEHYDROPANTOATE 2-REDUCTASE"/>
    <property type="match status" value="1"/>
</dbReference>
<evidence type="ECO:0000256" key="3">
    <source>
        <dbReference type="ARBA" id="ARBA00013014"/>
    </source>
</evidence>
<comment type="catalytic activity">
    <reaction evidence="9 10">
        <text>(R)-pantoate + NADP(+) = 2-dehydropantoate + NADPH + H(+)</text>
        <dbReference type="Rhea" id="RHEA:16233"/>
        <dbReference type="ChEBI" id="CHEBI:11561"/>
        <dbReference type="ChEBI" id="CHEBI:15378"/>
        <dbReference type="ChEBI" id="CHEBI:15980"/>
        <dbReference type="ChEBI" id="CHEBI:57783"/>
        <dbReference type="ChEBI" id="CHEBI:58349"/>
        <dbReference type="EC" id="1.1.1.169"/>
    </reaction>
</comment>
<dbReference type="Pfam" id="PF02558">
    <property type="entry name" value="ApbA"/>
    <property type="match status" value="1"/>
</dbReference>
<proteinExistence type="inferred from homology"/>
<comment type="similarity">
    <text evidence="2 10">Belongs to the ketopantoate reductase family.</text>
</comment>
<evidence type="ECO:0000256" key="10">
    <source>
        <dbReference type="RuleBase" id="RU362068"/>
    </source>
</evidence>
<keyword evidence="5 10" id="KW-0566">Pantothenate biosynthesis</keyword>
<dbReference type="InterPro" id="IPR013328">
    <property type="entry name" value="6PGD_dom2"/>
</dbReference>
<evidence type="ECO:0000259" key="11">
    <source>
        <dbReference type="Pfam" id="PF02558"/>
    </source>
</evidence>
<keyword evidence="6 10" id="KW-0521">NADP</keyword>
<dbReference type="PANTHER" id="PTHR43765">
    <property type="entry name" value="2-DEHYDROPANTOATE 2-REDUCTASE-RELATED"/>
    <property type="match status" value="1"/>
</dbReference>
<dbReference type="InterPro" id="IPR013332">
    <property type="entry name" value="KPR_N"/>
</dbReference>
<name>A0A1T4N5Y2_9GAMM</name>
<evidence type="ECO:0000259" key="12">
    <source>
        <dbReference type="Pfam" id="PF08546"/>
    </source>
</evidence>